<dbReference type="RefSeq" id="WP_381083601.1">
    <property type="nucleotide sequence ID" value="NZ_JBHUDX010000047.1"/>
</dbReference>
<reference evidence="5" key="1">
    <citation type="journal article" date="2019" name="Int. J. Syst. Evol. Microbiol.">
        <title>The Global Catalogue of Microorganisms (GCM) 10K type strain sequencing project: providing services to taxonomists for standard genome sequencing and annotation.</title>
        <authorList>
            <consortium name="The Broad Institute Genomics Platform"/>
            <consortium name="The Broad Institute Genome Sequencing Center for Infectious Disease"/>
            <person name="Wu L."/>
            <person name="Ma J."/>
        </authorList>
    </citation>
    <scope>NUCLEOTIDE SEQUENCE [LARGE SCALE GENOMIC DNA]</scope>
    <source>
        <strain evidence="5">CGMCC 1.12470</strain>
    </source>
</reference>
<keyword evidence="5" id="KW-1185">Reference proteome</keyword>
<feature type="domain" description="Peptidoglycan binding-like" evidence="3">
    <location>
        <begin position="327"/>
        <end position="385"/>
    </location>
</feature>
<feature type="compositionally biased region" description="Low complexity" evidence="1">
    <location>
        <begin position="255"/>
        <end position="269"/>
    </location>
</feature>
<dbReference type="SUPFAM" id="SSF47090">
    <property type="entry name" value="PGBD-like"/>
    <property type="match status" value="1"/>
</dbReference>
<comment type="caution">
    <text evidence="4">The sequence shown here is derived from an EMBL/GenBank/DDBJ whole genome shotgun (WGS) entry which is preliminary data.</text>
</comment>
<feature type="region of interest" description="Disordered" evidence="1">
    <location>
        <begin position="63"/>
        <end position="119"/>
    </location>
</feature>
<dbReference type="InterPro" id="IPR002477">
    <property type="entry name" value="Peptidoglycan-bd-like"/>
</dbReference>
<dbReference type="Gene3D" id="1.10.101.10">
    <property type="entry name" value="PGBD-like superfamily/PGBD"/>
    <property type="match status" value="1"/>
</dbReference>
<dbReference type="EMBL" id="JBHUDX010000047">
    <property type="protein sequence ID" value="MFD1659965.1"/>
    <property type="molecule type" value="Genomic_DNA"/>
</dbReference>
<feature type="compositionally biased region" description="Low complexity" evidence="1">
    <location>
        <begin position="279"/>
        <end position="314"/>
    </location>
</feature>
<accession>A0ABW4IVI4</accession>
<evidence type="ECO:0000313" key="5">
    <source>
        <dbReference type="Proteomes" id="UP001597261"/>
    </source>
</evidence>
<gene>
    <name evidence="4" type="ORF">ACFSL4_17620</name>
</gene>
<evidence type="ECO:0000256" key="2">
    <source>
        <dbReference type="SAM" id="Phobius"/>
    </source>
</evidence>
<keyword evidence="2" id="KW-1133">Transmembrane helix</keyword>
<dbReference type="Pfam" id="PF01471">
    <property type="entry name" value="PG_binding_1"/>
    <property type="match status" value="1"/>
</dbReference>
<keyword evidence="2" id="KW-0472">Membrane</keyword>
<protein>
    <submittedName>
        <fullName evidence="4">Peptidoglycan-binding protein</fullName>
    </submittedName>
</protein>
<feature type="compositionally biased region" description="Basic and acidic residues" evidence="1">
    <location>
        <begin position="232"/>
        <end position="244"/>
    </location>
</feature>
<dbReference type="InterPro" id="IPR036366">
    <property type="entry name" value="PGBDSf"/>
</dbReference>
<keyword evidence="2" id="KW-0812">Transmembrane</keyword>
<feature type="compositionally biased region" description="Basic and acidic residues" evidence="1">
    <location>
        <begin position="383"/>
        <end position="392"/>
    </location>
</feature>
<evidence type="ECO:0000259" key="3">
    <source>
        <dbReference type="Pfam" id="PF01471"/>
    </source>
</evidence>
<feature type="transmembrane region" description="Helical" evidence="2">
    <location>
        <begin position="206"/>
        <end position="230"/>
    </location>
</feature>
<feature type="region of interest" description="Disordered" evidence="1">
    <location>
        <begin position="150"/>
        <end position="203"/>
    </location>
</feature>
<feature type="region of interest" description="Disordered" evidence="1">
    <location>
        <begin position="371"/>
        <end position="392"/>
    </location>
</feature>
<feature type="region of interest" description="Disordered" evidence="1">
    <location>
        <begin position="1"/>
        <end position="24"/>
    </location>
</feature>
<organism evidence="4 5">
    <name type="scientific">Streptomyces caeni</name>
    <dbReference type="NCBI Taxonomy" id="2307231"/>
    <lineage>
        <taxon>Bacteria</taxon>
        <taxon>Bacillati</taxon>
        <taxon>Actinomycetota</taxon>
        <taxon>Actinomycetes</taxon>
        <taxon>Kitasatosporales</taxon>
        <taxon>Streptomycetaceae</taxon>
        <taxon>Streptomyces</taxon>
    </lineage>
</organism>
<feature type="compositionally biased region" description="Low complexity" evidence="1">
    <location>
        <begin position="80"/>
        <end position="93"/>
    </location>
</feature>
<sequence>MSGTNGRTCPECAAPRRPDGTPSCACTRRASDALRDARTADAATAEDFDPLRIRPYVELEVTAAETQAPVETEVATTRTRAPASSEPAARESPGGAAEPDETMQLAAVRDGSGRAPAPADETMRLAALRTDDSERAPASADRTMRLAAVTDDGTGRRAAAPEGSMSPGIAPDETMRLTAVPSAPAGPERADGTAPRRPLRPRRTTVLLAAGGAVAAVVATAGIAGGLFSYDPPERARALPEDIRASVPEKPSDGPTTPAPTASSATPSASPAPSPSDSPSPSASPSTASPSPSPSATASHAPPAQTTATASPATNEKSAPVLRPGDRGPEVTELQLRLRQVGLYFGPADGNYGRHVEYAVRNYQFGRGIRQDAPGVYGPATRARLESETTQP</sequence>
<feature type="region of interest" description="Disordered" evidence="1">
    <location>
        <begin position="226"/>
        <end position="332"/>
    </location>
</feature>
<proteinExistence type="predicted"/>
<dbReference type="Proteomes" id="UP001597261">
    <property type="component" value="Unassembled WGS sequence"/>
</dbReference>
<evidence type="ECO:0000313" key="4">
    <source>
        <dbReference type="EMBL" id="MFD1659965.1"/>
    </source>
</evidence>
<name>A0ABW4IVI4_9ACTN</name>
<evidence type="ECO:0000256" key="1">
    <source>
        <dbReference type="SAM" id="MobiDB-lite"/>
    </source>
</evidence>
<dbReference type="InterPro" id="IPR036365">
    <property type="entry name" value="PGBD-like_sf"/>
</dbReference>